<keyword evidence="4" id="KW-1185">Reference proteome</keyword>
<dbReference type="AlphaFoldDB" id="A0A2V3ZUS1"/>
<evidence type="ECO:0000313" key="3">
    <source>
        <dbReference type="EMBL" id="PXX96211.1"/>
    </source>
</evidence>
<dbReference type="PIRSF" id="PIRSF000705">
    <property type="entry name" value="DNK"/>
    <property type="match status" value="1"/>
</dbReference>
<evidence type="ECO:0000256" key="1">
    <source>
        <dbReference type="PIRSR" id="PIRSR000705-3"/>
    </source>
</evidence>
<name>A0A2V3ZUS1_9BACT</name>
<dbReference type="PANTHER" id="PTHR10513:SF46">
    <property type="entry name" value="DEOXYGUANOSINE KINASE"/>
    <property type="match status" value="1"/>
</dbReference>
<dbReference type="EMBL" id="QFLI01000012">
    <property type="protein sequence ID" value="PXX96211.1"/>
    <property type="molecule type" value="Genomic_DNA"/>
</dbReference>
<comment type="caution">
    <text evidence="3">The sequence shown here is derived from an EMBL/GenBank/DDBJ whole genome shotgun (WGS) entry which is preliminary data.</text>
</comment>
<dbReference type="GO" id="GO:0005524">
    <property type="term" value="F:ATP binding"/>
    <property type="evidence" value="ECO:0007669"/>
    <property type="project" value="UniProtKB-KW"/>
</dbReference>
<dbReference type="InterPro" id="IPR002624">
    <property type="entry name" value="DCK/DGK"/>
</dbReference>
<evidence type="ECO:0000313" key="4">
    <source>
        <dbReference type="Proteomes" id="UP000248079"/>
    </source>
</evidence>
<protein>
    <recommendedName>
        <fullName evidence="2">Deoxynucleoside kinase domain-containing protein</fullName>
    </recommendedName>
</protein>
<dbReference type="Gene3D" id="3.40.50.300">
    <property type="entry name" value="P-loop containing nucleotide triphosphate hydrolases"/>
    <property type="match status" value="1"/>
</dbReference>
<dbReference type="InterPro" id="IPR031314">
    <property type="entry name" value="DNK_dom"/>
</dbReference>
<dbReference type="PANTHER" id="PTHR10513">
    <property type="entry name" value="DEOXYNUCLEOSIDE KINASE"/>
    <property type="match status" value="1"/>
</dbReference>
<dbReference type="Proteomes" id="UP000248079">
    <property type="component" value="Unassembled WGS sequence"/>
</dbReference>
<reference evidence="3 4" key="1">
    <citation type="submission" date="2018-05" db="EMBL/GenBank/DDBJ databases">
        <title>Marinifilum breve JC075T sp. nov., a marine bacterium isolated from Yongle Blue Hole in the South China Sea.</title>
        <authorList>
            <person name="Fu T."/>
        </authorList>
    </citation>
    <scope>NUCLEOTIDE SEQUENCE [LARGE SCALE GENOMIC DNA]</scope>
    <source>
        <strain evidence="3 4">JC075</strain>
    </source>
</reference>
<feature type="binding site" evidence="1">
    <location>
        <begin position="10"/>
        <end position="18"/>
    </location>
    <ligand>
        <name>ATP</name>
        <dbReference type="ChEBI" id="CHEBI:30616"/>
    </ligand>
</feature>
<dbReference type="InterPro" id="IPR050566">
    <property type="entry name" value="Deoxyribonucleoside_kinase"/>
</dbReference>
<dbReference type="Pfam" id="PF01712">
    <property type="entry name" value="dNK"/>
    <property type="match status" value="1"/>
</dbReference>
<accession>A0A2V3ZUS1</accession>
<evidence type="ECO:0000259" key="2">
    <source>
        <dbReference type="Pfam" id="PF01712"/>
    </source>
</evidence>
<dbReference type="SUPFAM" id="SSF52540">
    <property type="entry name" value="P-loop containing nucleoside triphosphate hydrolases"/>
    <property type="match status" value="1"/>
</dbReference>
<dbReference type="GO" id="GO:0019136">
    <property type="term" value="F:deoxynucleoside kinase activity"/>
    <property type="evidence" value="ECO:0007669"/>
    <property type="project" value="InterPro"/>
</dbReference>
<feature type="domain" description="Deoxynucleoside kinase" evidence="2">
    <location>
        <begin position="6"/>
        <end position="199"/>
    </location>
</feature>
<gene>
    <name evidence="3" type="ORF">DF185_20755</name>
</gene>
<sequence length="211" mass="25290">MDYNFIVIEGNIGAGKTTLSHKISEERNAKLILEQFAENPFLPKFYKDPDKYSFPLEMSFLADRYNQLKKELSERDLFKSFTISDYYFMKSLIFSKQTLQDDEYTLYRQFFHIIYNSLPKPDLYVYLHSNVDKLLSNIRKRGREYEQEITAEYLLKIQDSYFEFFKQQQDLKFLVIDTNDIDFVNQGSDYEKITKAIFETECKHGLNRIIL</sequence>
<dbReference type="InterPro" id="IPR027417">
    <property type="entry name" value="P-loop_NTPase"/>
</dbReference>
<dbReference type="CDD" id="cd01673">
    <property type="entry name" value="dNK"/>
    <property type="match status" value="1"/>
</dbReference>
<keyword evidence="1" id="KW-0067">ATP-binding</keyword>
<dbReference type="RefSeq" id="WP_110363268.1">
    <property type="nucleotide sequence ID" value="NZ_QFLI01000012.1"/>
</dbReference>
<dbReference type="OrthoDB" id="9776634at2"/>
<organism evidence="3 4">
    <name type="scientific">Marinifilum breve</name>
    <dbReference type="NCBI Taxonomy" id="2184082"/>
    <lineage>
        <taxon>Bacteria</taxon>
        <taxon>Pseudomonadati</taxon>
        <taxon>Bacteroidota</taxon>
        <taxon>Bacteroidia</taxon>
        <taxon>Marinilabiliales</taxon>
        <taxon>Marinifilaceae</taxon>
    </lineage>
</organism>
<proteinExistence type="predicted"/>
<keyword evidence="1" id="KW-0547">Nucleotide-binding</keyword>
<dbReference type="GO" id="GO:0005737">
    <property type="term" value="C:cytoplasm"/>
    <property type="evidence" value="ECO:0007669"/>
    <property type="project" value="TreeGrafter"/>
</dbReference>